<feature type="compositionally biased region" description="Polar residues" evidence="5">
    <location>
        <begin position="33"/>
        <end position="44"/>
    </location>
</feature>
<dbReference type="InterPro" id="IPR013083">
    <property type="entry name" value="Znf_RING/FYVE/PHD"/>
</dbReference>
<feature type="compositionally biased region" description="Basic and acidic residues" evidence="5">
    <location>
        <begin position="61"/>
        <end position="71"/>
    </location>
</feature>
<dbReference type="PROSITE" id="PS50089">
    <property type="entry name" value="ZF_RING_2"/>
    <property type="match status" value="1"/>
</dbReference>
<keyword evidence="1" id="KW-0479">Metal-binding</keyword>
<dbReference type="Gene3D" id="3.30.40.10">
    <property type="entry name" value="Zinc/RING finger domain, C3HC4 (zinc finger)"/>
    <property type="match status" value="1"/>
</dbReference>
<feature type="region of interest" description="Disordered" evidence="5">
    <location>
        <begin position="1"/>
        <end position="83"/>
    </location>
</feature>
<keyword evidence="7" id="KW-1185">Reference proteome</keyword>
<dbReference type="PANTHER" id="PTHR23327">
    <property type="entry name" value="RING FINGER PROTEIN 127"/>
    <property type="match status" value="1"/>
</dbReference>
<protein>
    <submittedName>
        <fullName evidence="8">RING-type domain-containing protein</fullName>
    </submittedName>
</protein>
<evidence type="ECO:0000256" key="2">
    <source>
        <dbReference type="ARBA" id="ARBA00022771"/>
    </source>
</evidence>
<evidence type="ECO:0000259" key="6">
    <source>
        <dbReference type="PROSITE" id="PS50089"/>
    </source>
</evidence>
<evidence type="ECO:0000313" key="8">
    <source>
        <dbReference type="WBParaSite" id="L893_g12169.t1"/>
    </source>
</evidence>
<accession>A0A1I7Y337</accession>
<evidence type="ECO:0000256" key="3">
    <source>
        <dbReference type="ARBA" id="ARBA00022833"/>
    </source>
</evidence>
<dbReference type="InterPro" id="IPR017907">
    <property type="entry name" value="Znf_RING_CS"/>
</dbReference>
<keyword evidence="2 4" id="KW-0863">Zinc-finger</keyword>
<dbReference type="InterPro" id="IPR001841">
    <property type="entry name" value="Znf_RING"/>
</dbReference>
<dbReference type="PROSITE" id="PS00518">
    <property type="entry name" value="ZF_RING_1"/>
    <property type="match status" value="1"/>
</dbReference>
<evidence type="ECO:0000256" key="4">
    <source>
        <dbReference type="PROSITE-ProRule" id="PRU00175"/>
    </source>
</evidence>
<organism evidence="7 8">
    <name type="scientific">Steinernema glaseri</name>
    <dbReference type="NCBI Taxonomy" id="37863"/>
    <lineage>
        <taxon>Eukaryota</taxon>
        <taxon>Metazoa</taxon>
        <taxon>Ecdysozoa</taxon>
        <taxon>Nematoda</taxon>
        <taxon>Chromadorea</taxon>
        <taxon>Rhabditida</taxon>
        <taxon>Tylenchina</taxon>
        <taxon>Panagrolaimomorpha</taxon>
        <taxon>Strongyloidoidea</taxon>
        <taxon>Steinernematidae</taxon>
        <taxon>Steinernema</taxon>
    </lineage>
</organism>
<dbReference type="SMART" id="SM00184">
    <property type="entry name" value="RING"/>
    <property type="match status" value="1"/>
</dbReference>
<dbReference type="AlphaFoldDB" id="A0A1I7Y337"/>
<dbReference type="GO" id="GO:0061630">
    <property type="term" value="F:ubiquitin protein ligase activity"/>
    <property type="evidence" value="ECO:0007669"/>
    <property type="project" value="TreeGrafter"/>
</dbReference>
<dbReference type="Pfam" id="PF14634">
    <property type="entry name" value="zf-RING_5"/>
    <property type="match status" value="1"/>
</dbReference>
<reference evidence="8" key="1">
    <citation type="submission" date="2016-11" db="UniProtKB">
        <authorList>
            <consortium name="WormBaseParasite"/>
        </authorList>
    </citation>
    <scope>IDENTIFICATION</scope>
</reference>
<dbReference type="GO" id="GO:0008270">
    <property type="term" value="F:zinc ion binding"/>
    <property type="evidence" value="ECO:0007669"/>
    <property type="project" value="UniProtKB-KW"/>
</dbReference>
<evidence type="ECO:0000256" key="1">
    <source>
        <dbReference type="ARBA" id="ARBA00022723"/>
    </source>
</evidence>
<evidence type="ECO:0000256" key="5">
    <source>
        <dbReference type="SAM" id="MobiDB-lite"/>
    </source>
</evidence>
<sequence>MPATQDQEGQSQNPLFQRTLRSGRQIGIPATPSMAQRSSATGGQDQKLRRSAVHVATRDIQTSKKKSDPVVKHNRVTRQSAAQQKLERHKKTIAESLTCAICWTLIYRPLILTSCAHTFCSSCVSRLFDTAAQAVVDFEVKCPTCRSPVFLASKDAHTSDLLDAFLEMFPDLKPDAATCAAKDLNDKLYTMQGSVYWAPHMTDGMRFHL</sequence>
<feature type="compositionally biased region" description="Polar residues" evidence="5">
    <location>
        <begin position="1"/>
        <end position="22"/>
    </location>
</feature>
<feature type="domain" description="RING-type" evidence="6">
    <location>
        <begin position="99"/>
        <end position="146"/>
    </location>
</feature>
<dbReference type="Proteomes" id="UP000095287">
    <property type="component" value="Unplaced"/>
</dbReference>
<keyword evidence="3" id="KW-0862">Zinc</keyword>
<dbReference type="SUPFAM" id="SSF57850">
    <property type="entry name" value="RING/U-box"/>
    <property type="match status" value="1"/>
</dbReference>
<dbReference type="WBParaSite" id="L893_g12169.t1">
    <property type="protein sequence ID" value="L893_g12169.t1"/>
    <property type="gene ID" value="L893_g12169"/>
</dbReference>
<dbReference type="PANTHER" id="PTHR23327:SF42">
    <property type="entry name" value="LON PEPTIDASE N-TERMINAL DOMAIN AND RING FINGER PROTEIN C14F5.10C"/>
    <property type="match status" value="1"/>
</dbReference>
<proteinExistence type="predicted"/>
<evidence type="ECO:0000313" key="7">
    <source>
        <dbReference type="Proteomes" id="UP000095287"/>
    </source>
</evidence>
<name>A0A1I7Y337_9BILA</name>